<evidence type="ECO:0000313" key="2">
    <source>
        <dbReference type="EMBL" id="KAK2077164.1"/>
    </source>
</evidence>
<dbReference type="Proteomes" id="UP001255856">
    <property type="component" value="Unassembled WGS sequence"/>
</dbReference>
<keyword evidence="3" id="KW-1185">Reference proteome</keyword>
<protein>
    <recommendedName>
        <fullName evidence="1">Ysc84 actin-binding domain-containing protein</fullName>
    </recommendedName>
</protein>
<dbReference type="InterPro" id="IPR051702">
    <property type="entry name" value="SH3_domain_YSC84-like"/>
</dbReference>
<organism evidence="2 3">
    <name type="scientific">Prototheca wickerhamii</name>
    <dbReference type="NCBI Taxonomy" id="3111"/>
    <lineage>
        <taxon>Eukaryota</taxon>
        <taxon>Viridiplantae</taxon>
        <taxon>Chlorophyta</taxon>
        <taxon>core chlorophytes</taxon>
        <taxon>Trebouxiophyceae</taxon>
        <taxon>Chlorellales</taxon>
        <taxon>Chlorellaceae</taxon>
        <taxon>Prototheca</taxon>
    </lineage>
</organism>
<reference evidence="2" key="1">
    <citation type="submission" date="2021-01" db="EMBL/GenBank/DDBJ databases">
        <authorList>
            <person name="Eckstrom K.M.E."/>
        </authorList>
    </citation>
    <scope>NUCLEOTIDE SEQUENCE</scope>
    <source>
        <strain evidence="2">UVCC 0001</strain>
    </source>
</reference>
<dbReference type="CDD" id="cd11524">
    <property type="entry name" value="SYLF"/>
    <property type="match status" value="1"/>
</dbReference>
<evidence type="ECO:0000313" key="3">
    <source>
        <dbReference type="Proteomes" id="UP001255856"/>
    </source>
</evidence>
<feature type="domain" description="Ysc84 actin-binding" evidence="1">
    <location>
        <begin position="73"/>
        <end position="198"/>
    </location>
</feature>
<dbReference type="AlphaFoldDB" id="A0AAD9IF11"/>
<comment type="caution">
    <text evidence="2">The sequence shown here is derived from an EMBL/GenBank/DDBJ whole genome shotgun (WGS) entry which is preliminary data.</text>
</comment>
<dbReference type="Pfam" id="PF04366">
    <property type="entry name" value="Ysc84"/>
    <property type="match status" value="1"/>
</dbReference>
<evidence type="ECO:0000259" key="1">
    <source>
        <dbReference type="Pfam" id="PF04366"/>
    </source>
</evidence>
<dbReference type="EMBL" id="JASFZW010000007">
    <property type="protein sequence ID" value="KAK2077164.1"/>
    <property type="molecule type" value="Genomic_DNA"/>
</dbReference>
<dbReference type="InterPro" id="IPR007461">
    <property type="entry name" value="Ysc84_actin-binding"/>
</dbReference>
<accession>A0AAD9IF11</accession>
<dbReference type="PANTHER" id="PTHR15629:SF2">
    <property type="entry name" value="SH3 DOMAIN-CONTAINING YSC84-LIKE PROTEIN 1"/>
    <property type="match status" value="1"/>
</dbReference>
<proteinExistence type="predicted"/>
<dbReference type="GO" id="GO:0035091">
    <property type="term" value="F:phosphatidylinositol binding"/>
    <property type="evidence" value="ECO:0007669"/>
    <property type="project" value="TreeGrafter"/>
</dbReference>
<dbReference type="PANTHER" id="PTHR15629">
    <property type="entry name" value="SH3YL1 PROTEIN"/>
    <property type="match status" value="1"/>
</dbReference>
<gene>
    <name evidence="2" type="ORF">QBZ16_004798</name>
</gene>
<sequence>MPQTQQEARVLSEQAVDLLEKLIMESEISEDVRLLPRKEIIHAKALVFVFTSKARGVPSTGKWSAPLFIKIRSGGVGLAFGTSTVKSIATVRTEEALTHLLTKQFGLRMDFGMSLGLKTKSSEAPPATFAAPSVIKDIDTYSIKEGTIVDISIAGMGFHPDKEAMSTFYGPDADEAKVLSGEILPPKGTEGIYNALDQVAADYKKELIEHEASKKMLAGEDPKLKLF</sequence>
<name>A0AAD9IF11_PROWI</name>